<gene>
    <name evidence="3" type="ORF">Tco_0861296</name>
</gene>
<feature type="compositionally biased region" description="Basic residues" evidence="1">
    <location>
        <begin position="22"/>
        <end position="31"/>
    </location>
</feature>
<feature type="compositionally biased region" description="Basic residues" evidence="1">
    <location>
        <begin position="339"/>
        <end position="348"/>
    </location>
</feature>
<feature type="non-terminal residue" evidence="3">
    <location>
        <position position="654"/>
    </location>
</feature>
<protein>
    <recommendedName>
        <fullName evidence="2">Retrotransposon gag domain-containing protein</fullName>
    </recommendedName>
</protein>
<sequence>MQTRSSSKFVGEPSTNPTSMNPKRRNRRHSKQRVEPFAFEEVPVVTMADQRTMAELLRAPTEGYAEAIVVPPIPAEHLELKHSLINLLEETFSEAWDRFKDLLRACPHHGFTELHQLATFYNGLNPSDQDSLNSAAGGNLLERKIASAIASVVTSSMTAMFKQHQVTPALASIKAVEWNLANCCCDFDTDGDLTLLKKLLIDDPSSPLPPKELHCEELKMIKYSIDDHSGRSMRQGFKTAGDHRKVQMNELNELRDQAYENSLIYKEKTKKIHDSKIKNRVFNVEIPSGESKVHIEVLSVLWGNRLPIPDGSLPLFRYQIFTKGQKQSQTGQNRERNWKERKKTKPKHAQSEDVQELLNKLVDDVRNINEELAEYTNTPSWNLPNSSYDDDDDEESSIPLKDIIMSGLPPCVAITADSSKTDSLIMVDKHLDTISETESDEFIKSSVENLVQNPSESEDASNGECDLSVCDDFRKSHLVTFSNPLFDIDDDYTSSDDESFSEEDVPMENFKIFSNPLFDLDEEIISTEVNLIQNEVLESITSISPGIDSLDAESNLIESLLNRNTSIDSSSKIDSLLNEFAGELTLLKSIPSGIDDDNLDPEGEIHLVERLLYDNLYPRPLEDSNSDVSDAMTESFSPSPIPVEDSDSLMEEID</sequence>
<feature type="compositionally biased region" description="Acidic residues" evidence="1">
    <location>
        <begin position="644"/>
        <end position="654"/>
    </location>
</feature>
<accession>A0ABQ5BJ31</accession>
<comment type="caution">
    <text evidence="3">The sequence shown here is derived from an EMBL/GenBank/DDBJ whole genome shotgun (WGS) entry which is preliminary data.</text>
</comment>
<feature type="compositionally biased region" description="Polar residues" evidence="1">
    <location>
        <begin position="1"/>
        <end position="21"/>
    </location>
</feature>
<dbReference type="Pfam" id="PF03732">
    <property type="entry name" value="Retrotrans_gag"/>
    <property type="match status" value="1"/>
</dbReference>
<evidence type="ECO:0000313" key="4">
    <source>
        <dbReference type="Proteomes" id="UP001151760"/>
    </source>
</evidence>
<organism evidence="3 4">
    <name type="scientific">Tanacetum coccineum</name>
    <dbReference type="NCBI Taxonomy" id="301880"/>
    <lineage>
        <taxon>Eukaryota</taxon>
        <taxon>Viridiplantae</taxon>
        <taxon>Streptophyta</taxon>
        <taxon>Embryophyta</taxon>
        <taxon>Tracheophyta</taxon>
        <taxon>Spermatophyta</taxon>
        <taxon>Magnoliopsida</taxon>
        <taxon>eudicotyledons</taxon>
        <taxon>Gunneridae</taxon>
        <taxon>Pentapetalae</taxon>
        <taxon>asterids</taxon>
        <taxon>campanulids</taxon>
        <taxon>Asterales</taxon>
        <taxon>Asteraceae</taxon>
        <taxon>Asteroideae</taxon>
        <taxon>Anthemideae</taxon>
        <taxon>Anthemidinae</taxon>
        <taxon>Tanacetum</taxon>
    </lineage>
</organism>
<proteinExistence type="predicted"/>
<name>A0ABQ5BJ31_9ASTR</name>
<dbReference type="EMBL" id="BQNB010013297">
    <property type="protein sequence ID" value="GJT14254.1"/>
    <property type="molecule type" value="Genomic_DNA"/>
</dbReference>
<feature type="region of interest" description="Disordered" evidence="1">
    <location>
        <begin position="1"/>
        <end position="34"/>
    </location>
</feature>
<dbReference type="Proteomes" id="UP001151760">
    <property type="component" value="Unassembled WGS sequence"/>
</dbReference>
<keyword evidence="4" id="KW-1185">Reference proteome</keyword>
<reference evidence="3" key="2">
    <citation type="submission" date="2022-01" db="EMBL/GenBank/DDBJ databases">
        <authorList>
            <person name="Yamashiro T."/>
            <person name="Shiraishi A."/>
            <person name="Satake H."/>
            <person name="Nakayama K."/>
        </authorList>
    </citation>
    <scope>NUCLEOTIDE SEQUENCE</scope>
</reference>
<evidence type="ECO:0000313" key="3">
    <source>
        <dbReference type="EMBL" id="GJT14254.1"/>
    </source>
</evidence>
<feature type="region of interest" description="Disordered" evidence="1">
    <location>
        <begin position="622"/>
        <end position="654"/>
    </location>
</feature>
<feature type="region of interest" description="Disordered" evidence="1">
    <location>
        <begin position="376"/>
        <end position="395"/>
    </location>
</feature>
<evidence type="ECO:0000259" key="2">
    <source>
        <dbReference type="Pfam" id="PF03732"/>
    </source>
</evidence>
<reference evidence="3" key="1">
    <citation type="journal article" date="2022" name="Int. J. Mol. Sci.">
        <title>Draft Genome of Tanacetum Coccineum: Genomic Comparison of Closely Related Tanacetum-Family Plants.</title>
        <authorList>
            <person name="Yamashiro T."/>
            <person name="Shiraishi A."/>
            <person name="Nakayama K."/>
            <person name="Satake H."/>
        </authorList>
    </citation>
    <scope>NUCLEOTIDE SEQUENCE</scope>
</reference>
<feature type="region of interest" description="Disordered" evidence="1">
    <location>
        <begin position="324"/>
        <end position="351"/>
    </location>
</feature>
<feature type="compositionally biased region" description="Polar residues" evidence="1">
    <location>
        <begin position="626"/>
        <end position="638"/>
    </location>
</feature>
<feature type="compositionally biased region" description="Polar residues" evidence="1">
    <location>
        <begin position="376"/>
        <end position="385"/>
    </location>
</feature>
<evidence type="ECO:0000256" key="1">
    <source>
        <dbReference type="SAM" id="MobiDB-lite"/>
    </source>
</evidence>
<dbReference type="InterPro" id="IPR005162">
    <property type="entry name" value="Retrotrans_gag_dom"/>
</dbReference>
<feature type="domain" description="Retrotransposon gag" evidence="2">
    <location>
        <begin position="83"/>
        <end position="126"/>
    </location>
</feature>